<dbReference type="InterPro" id="IPR013083">
    <property type="entry name" value="Znf_RING/FYVE/PHD"/>
</dbReference>
<dbReference type="GO" id="GO:0008270">
    <property type="term" value="F:zinc ion binding"/>
    <property type="evidence" value="ECO:0007669"/>
    <property type="project" value="UniProtKB-KW"/>
</dbReference>
<evidence type="ECO:0000259" key="10">
    <source>
        <dbReference type="PROSITE" id="PS50089"/>
    </source>
</evidence>
<dbReference type="GO" id="GO:0061630">
    <property type="term" value="F:ubiquitin protein ligase activity"/>
    <property type="evidence" value="ECO:0007669"/>
    <property type="project" value="UniProtKB-EC"/>
</dbReference>
<dbReference type="AlphaFoldDB" id="A0A9Q0J722"/>
<feature type="region of interest" description="Disordered" evidence="9">
    <location>
        <begin position="180"/>
        <end position="203"/>
    </location>
</feature>
<evidence type="ECO:0000256" key="3">
    <source>
        <dbReference type="ARBA" id="ARBA00022679"/>
    </source>
</evidence>
<evidence type="ECO:0000256" key="4">
    <source>
        <dbReference type="ARBA" id="ARBA00022723"/>
    </source>
</evidence>
<gene>
    <name evidence="11" type="ORF">Tsubulata_041907</name>
</gene>
<evidence type="ECO:0000313" key="12">
    <source>
        <dbReference type="Proteomes" id="UP001141552"/>
    </source>
</evidence>
<reference evidence="11" key="1">
    <citation type="submission" date="2022-02" db="EMBL/GenBank/DDBJ databases">
        <authorList>
            <person name="Henning P.M."/>
            <person name="McCubbin A.G."/>
            <person name="Shore J.S."/>
        </authorList>
    </citation>
    <scope>NUCLEOTIDE SEQUENCE</scope>
    <source>
        <strain evidence="11">F60SS</strain>
        <tissue evidence="11">Leaves</tissue>
    </source>
</reference>
<comment type="caution">
    <text evidence="11">The sequence shown here is derived from an EMBL/GenBank/DDBJ whole genome shotgun (WGS) entry which is preliminary data.</text>
</comment>
<evidence type="ECO:0000313" key="11">
    <source>
        <dbReference type="EMBL" id="KAJ4830714.1"/>
    </source>
</evidence>
<keyword evidence="12" id="KW-1185">Reference proteome</keyword>
<keyword evidence="5 8" id="KW-0863">Zinc-finger</keyword>
<dbReference type="Pfam" id="PF14369">
    <property type="entry name" value="Zn_ribbon_19"/>
    <property type="match status" value="1"/>
</dbReference>
<comment type="catalytic activity">
    <reaction evidence="1">
        <text>S-ubiquitinyl-[E2 ubiquitin-conjugating enzyme]-L-cysteine + [acceptor protein]-L-lysine = [E2 ubiquitin-conjugating enzyme]-L-cysteine + N(6)-ubiquitinyl-[acceptor protein]-L-lysine.</text>
        <dbReference type="EC" id="2.3.2.27"/>
    </reaction>
</comment>
<dbReference type="Pfam" id="PF13639">
    <property type="entry name" value="zf-RING_2"/>
    <property type="match status" value="1"/>
</dbReference>
<dbReference type="EC" id="2.3.2.27" evidence="2"/>
<dbReference type="Proteomes" id="UP001141552">
    <property type="component" value="Unassembled WGS sequence"/>
</dbReference>
<keyword evidence="4" id="KW-0479">Metal-binding</keyword>
<dbReference type="EMBL" id="JAKUCV010005551">
    <property type="protein sequence ID" value="KAJ4830714.1"/>
    <property type="molecule type" value="Genomic_DNA"/>
</dbReference>
<evidence type="ECO:0000256" key="1">
    <source>
        <dbReference type="ARBA" id="ARBA00000900"/>
    </source>
</evidence>
<name>A0A9Q0J722_9ROSI</name>
<dbReference type="InterPro" id="IPR039525">
    <property type="entry name" value="RNF126-like_zinc-ribbon"/>
</dbReference>
<sequence length="370" mass="42358">MSLSPPRIRRGNWDTPRSFQPYWCFQCNRMVRIAAGSEALSSGIVCPRCSGQFVSELETRRPRMVVDFTDFDPSPEARLLEALALMLDNDLPPIRRRRGRTGLIHHDHPDILLENPRGSHHHHHRRTNWFRRRNQPHDRHHPEILNPALLLNPQEEEPAAGIQSRPRTWIIRWRPMEDPFPLGGPTPIQPPPPLPPRPNSSNNWDYLLGPGLSELIEQLTENDRQGPPPAPESAIEAIPTVKIRETHLVHDSSCPVCKEEFKVGGEARELPCRHIYHSHCILPWLRLHNSCPVCRQEISTSHHNTTTTATAASTECEEMESNHNHNGNDTSTRGGSCLRWRRHLASLWRPFGSRYNNTRISPHDHPGGEN</sequence>
<dbReference type="GO" id="GO:0016567">
    <property type="term" value="P:protein ubiquitination"/>
    <property type="evidence" value="ECO:0007669"/>
    <property type="project" value="TreeGrafter"/>
</dbReference>
<feature type="compositionally biased region" description="Low complexity" evidence="9">
    <location>
        <begin position="305"/>
        <end position="314"/>
    </location>
</feature>
<dbReference type="GO" id="GO:0005737">
    <property type="term" value="C:cytoplasm"/>
    <property type="evidence" value="ECO:0007669"/>
    <property type="project" value="TreeGrafter"/>
</dbReference>
<evidence type="ECO:0000256" key="6">
    <source>
        <dbReference type="ARBA" id="ARBA00022786"/>
    </source>
</evidence>
<dbReference type="SMART" id="SM00184">
    <property type="entry name" value="RING"/>
    <property type="match status" value="1"/>
</dbReference>
<dbReference type="InterPro" id="IPR001841">
    <property type="entry name" value="Znf_RING"/>
</dbReference>
<accession>A0A9Q0J722</accession>
<proteinExistence type="predicted"/>
<feature type="domain" description="RING-type" evidence="10">
    <location>
        <begin position="254"/>
        <end position="295"/>
    </location>
</feature>
<dbReference type="OrthoDB" id="8062037at2759"/>
<keyword evidence="3" id="KW-0808">Transferase</keyword>
<evidence type="ECO:0000256" key="8">
    <source>
        <dbReference type="PROSITE-ProRule" id="PRU00175"/>
    </source>
</evidence>
<evidence type="ECO:0000256" key="5">
    <source>
        <dbReference type="ARBA" id="ARBA00022771"/>
    </source>
</evidence>
<evidence type="ECO:0000256" key="7">
    <source>
        <dbReference type="ARBA" id="ARBA00022833"/>
    </source>
</evidence>
<dbReference type="PANTHER" id="PTHR15710:SF18">
    <property type="entry name" value="RING-TYPE E3 UBIQUITIN TRANSFERASE"/>
    <property type="match status" value="1"/>
</dbReference>
<dbReference type="FunFam" id="3.30.40.10:FF:000022">
    <property type="entry name" value="E3 ubiquitin-protein ligase RING1-like"/>
    <property type="match status" value="1"/>
</dbReference>
<dbReference type="SUPFAM" id="SSF57850">
    <property type="entry name" value="RING/U-box"/>
    <property type="match status" value="1"/>
</dbReference>
<keyword evidence="6" id="KW-0833">Ubl conjugation pathway</keyword>
<dbReference type="PANTHER" id="PTHR15710">
    <property type="entry name" value="E3 UBIQUITIN-PROTEIN LIGASE PRAJA"/>
    <property type="match status" value="1"/>
</dbReference>
<evidence type="ECO:0000256" key="2">
    <source>
        <dbReference type="ARBA" id="ARBA00012483"/>
    </source>
</evidence>
<reference evidence="11" key="2">
    <citation type="journal article" date="2023" name="Plants (Basel)">
        <title>Annotation of the Turnera subulata (Passifloraceae) Draft Genome Reveals the S-Locus Evolved after the Divergence of Turneroideae from Passifloroideae in a Stepwise Manner.</title>
        <authorList>
            <person name="Henning P.M."/>
            <person name="Roalson E.H."/>
            <person name="Mir W."/>
            <person name="McCubbin A.G."/>
            <person name="Shore J.S."/>
        </authorList>
    </citation>
    <scope>NUCLEOTIDE SEQUENCE</scope>
    <source>
        <strain evidence="11">F60SS</strain>
    </source>
</reference>
<dbReference type="PROSITE" id="PS50089">
    <property type="entry name" value="ZF_RING_2"/>
    <property type="match status" value="1"/>
</dbReference>
<feature type="compositionally biased region" description="Pro residues" evidence="9">
    <location>
        <begin position="182"/>
        <end position="198"/>
    </location>
</feature>
<keyword evidence="7" id="KW-0862">Zinc</keyword>
<feature type="compositionally biased region" description="Polar residues" evidence="9">
    <location>
        <begin position="324"/>
        <end position="334"/>
    </location>
</feature>
<evidence type="ECO:0000256" key="9">
    <source>
        <dbReference type="SAM" id="MobiDB-lite"/>
    </source>
</evidence>
<dbReference type="Gene3D" id="3.30.40.10">
    <property type="entry name" value="Zinc/RING finger domain, C3HC4 (zinc finger)"/>
    <property type="match status" value="1"/>
</dbReference>
<protein>
    <recommendedName>
        <fullName evidence="2">RING-type E3 ubiquitin transferase</fullName>
        <ecNumber evidence="2">2.3.2.27</ecNumber>
    </recommendedName>
</protein>
<organism evidence="11 12">
    <name type="scientific">Turnera subulata</name>
    <dbReference type="NCBI Taxonomy" id="218843"/>
    <lineage>
        <taxon>Eukaryota</taxon>
        <taxon>Viridiplantae</taxon>
        <taxon>Streptophyta</taxon>
        <taxon>Embryophyta</taxon>
        <taxon>Tracheophyta</taxon>
        <taxon>Spermatophyta</taxon>
        <taxon>Magnoliopsida</taxon>
        <taxon>eudicotyledons</taxon>
        <taxon>Gunneridae</taxon>
        <taxon>Pentapetalae</taxon>
        <taxon>rosids</taxon>
        <taxon>fabids</taxon>
        <taxon>Malpighiales</taxon>
        <taxon>Passifloraceae</taxon>
        <taxon>Turnera</taxon>
    </lineage>
</organism>
<feature type="region of interest" description="Disordered" evidence="9">
    <location>
        <begin position="305"/>
        <end position="334"/>
    </location>
</feature>